<name>A0ABR2FPX2_9ROSI</name>
<keyword evidence="3" id="KW-1185">Reference proteome</keyword>
<feature type="compositionally biased region" description="Polar residues" evidence="1">
    <location>
        <begin position="46"/>
        <end position="57"/>
    </location>
</feature>
<accession>A0ABR2FPX2</accession>
<feature type="region of interest" description="Disordered" evidence="1">
    <location>
        <begin position="1"/>
        <end position="86"/>
    </location>
</feature>
<reference evidence="2 3" key="1">
    <citation type="journal article" date="2024" name="G3 (Bethesda)">
        <title>Genome assembly of Hibiscus sabdariffa L. provides insights into metabolisms of medicinal natural products.</title>
        <authorList>
            <person name="Kim T."/>
        </authorList>
    </citation>
    <scope>NUCLEOTIDE SEQUENCE [LARGE SCALE GENOMIC DNA]</scope>
    <source>
        <strain evidence="2">TK-2024</strain>
        <tissue evidence="2">Old leaves</tissue>
    </source>
</reference>
<sequence>MSNNSVSTADDCQVDHNSVVVSEQVPEVSVEGEAVSSSAVSRGRHTNTTSSSSTAGMESTVPAAAQPSVPDSVAPEEAGPLLLSTTDSAVELSSSSEALNTHSMITRSCCCLKISGEEQEK</sequence>
<dbReference type="Proteomes" id="UP001472677">
    <property type="component" value="Unassembled WGS sequence"/>
</dbReference>
<evidence type="ECO:0000313" key="3">
    <source>
        <dbReference type="Proteomes" id="UP001472677"/>
    </source>
</evidence>
<proteinExistence type="predicted"/>
<evidence type="ECO:0000256" key="1">
    <source>
        <dbReference type="SAM" id="MobiDB-lite"/>
    </source>
</evidence>
<dbReference type="EMBL" id="JBBPBM010000005">
    <property type="protein sequence ID" value="KAK8584176.1"/>
    <property type="molecule type" value="Genomic_DNA"/>
</dbReference>
<feature type="compositionally biased region" description="Polar residues" evidence="1">
    <location>
        <begin position="1"/>
        <end position="10"/>
    </location>
</feature>
<evidence type="ECO:0000313" key="2">
    <source>
        <dbReference type="EMBL" id="KAK8584176.1"/>
    </source>
</evidence>
<protein>
    <submittedName>
        <fullName evidence="2">Uncharacterized protein</fullName>
    </submittedName>
</protein>
<organism evidence="2 3">
    <name type="scientific">Hibiscus sabdariffa</name>
    <name type="common">roselle</name>
    <dbReference type="NCBI Taxonomy" id="183260"/>
    <lineage>
        <taxon>Eukaryota</taxon>
        <taxon>Viridiplantae</taxon>
        <taxon>Streptophyta</taxon>
        <taxon>Embryophyta</taxon>
        <taxon>Tracheophyta</taxon>
        <taxon>Spermatophyta</taxon>
        <taxon>Magnoliopsida</taxon>
        <taxon>eudicotyledons</taxon>
        <taxon>Gunneridae</taxon>
        <taxon>Pentapetalae</taxon>
        <taxon>rosids</taxon>
        <taxon>malvids</taxon>
        <taxon>Malvales</taxon>
        <taxon>Malvaceae</taxon>
        <taxon>Malvoideae</taxon>
        <taxon>Hibiscus</taxon>
    </lineage>
</organism>
<feature type="compositionally biased region" description="Low complexity" evidence="1">
    <location>
        <begin position="18"/>
        <end position="41"/>
    </location>
</feature>
<comment type="caution">
    <text evidence="2">The sequence shown here is derived from an EMBL/GenBank/DDBJ whole genome shotgun (WGS) entry which is preliminary data.</text>
</comment>
<gene>
    <name evidence="2" type="ORF">V6N12_068424</name>
</gene>